<dbReference type="InterPro" id="IPR014031">
    <property type="entry name" value="Ketoacyl_synth_C"/>
</dbReference>
<dbReference type="PROSITE" id="PS50075">
    <property type="entry name" value="CARRIER"/>
    <property type="match status" value="1"/>
</dbReference>
<comment type="caution">
    <text evidence="4">Lacks conserved residue(s) required for the propagation of feature annotation.</text>
</comment>
<dbReference type="GO" id="GO:0006633">
    <property type="term" value="P:fatty acid biosynthetic process"/>
    <property type="evidence" value="ECO:0007669"/>
    <property type="project" value="InterPro"/>
</dbReference>
<dbReference type="InterPro" id="IPR042104">
    <property type="entry name" value="PKS_dehydratase_sf"/>
</dbReference>
<evidence type="ECO:0000256" key="4">
    <source>
        <dbReference type="PROSITE-ProRule" id="PRU01363"/>
    </source>
</evidence>
<accession>X4XVI4</accession>
<dbReference type="PROSITE" id="PS52019">
    <property type="entry name" value="PKS_MFAS_DH"/>
    <property type="match status" value="1"/>
</dbReference>
<evidence type="ECO:0000259" key="8">
    <source>
        <dbReference type="PROSITE" id="PS52019"/>
    </source>
</evidence>
<dbReference type="Gene3D" id="3.40.50.1820">
    <property type="entry name" value="alpha/beta hydrolase"/>
    <property type="match status" value="1"/>
</dbReference>
<evidence type="ECO:0000256" key="5">
    <source>
        <dbReference type="SAM" id="MobiDB-lite"/>
    </source>
</evidence>
<keyword evidence="1" id="KW-0596">Phosphopantetheine</keyword>
<dbReference type="Gene3D" id="3.30.70.250">
    <property type="entry name" value="Malonyl-CoA ACP transacylase, ACP-binding"/>
    <property type="match status" value="1"/>
</dbReference>
<dbReference type="InterPro" id="IPR016036">
    <property type="entry name" value="Malonyl_transacylase_ACP-bd"/>
</dbReference>
<dbReference type="InterPro" id="IPR009081">
    <property type="entry name" value="PP-bd_ACP"/>
</dbReference>
<dbReference type="Gene3D" id="3.10.129.110">
    <property type="entry name" value="Polyketide synthase dehydratase"/>
    <property type="match status" value="1"/>
</dbReference>
<dbReference type="InterPro" id="IPR050091">
    <property type="entry name" value="PKS_NRPS_Biosynth_Enz"/>
</dbReference>
<dbReference type="Pfam" id="PF00550">
    <property type="entry name" value="PP-binding"/>
    <property type="match status" value="1"/>
</dbReference>
<dbReference type="NCBIfam" id="TIGR04532">
    <property type="entry name" value="PT_fungal_PKS"/>
    <property type="match status" value="1"/>
</dbReference>
<gene>
    <name evidence="9" type="primary">resS2</name>
</gene>
<dbReference type="InterPro" id="IPR006162">
    <property type="entry name" value="Ppantetheine_attach_site"/>
</dbReference>
<dbReference type="Gene3D" id="3.40.47.10">
    <property type="match status" value="1"/>
</dbReference>
<dbReference type="SUPFAM" id="SSF52151">
    <property type="entry name" value="FabD/lysophospholipase-like"/>
    <property type="match status" value="1"/>
</dbReference>
<dbReference type="InterPro" id="IPR020841">
    <property type="entry name" value="PKS_Beta-ketoAc_synthase_dom"/>
</dbReference>
<dbReference type="GO" id="GO:0031177">
    <property type="term" value="F:phosphopantetheine binding"/>
    <property type="evidence" value="ECO:0007669"/>
    <property type="project" value="InterPro"/>
</dbReference>
<dbReference type="InterPro" id="IPR016039">
    <property type="entry name" value="Thiolase-like"/>
</dbReference>
<organism evidence="9">
    <name type="scientific">Sarocladium zeae</name>
    <dbReference type="NCBI Taxonomy" id="1036732"/>
    <lineage>
        <taxon>Eukaryota</taxon>
        <taxon>Fungi</taxon>
        <taxon>Dikarya</taxon>
        <taxon>Ascomycota</taxon>
        <taxon>Pezizomycotina</taxon>
        <taxon>Sordariomycetes</taxon>
        <taxon>Hypocreomycetidae</taxon>
        <taxon>Hypocreales</taxon>
        <taxon>Sarocladiaceae</taxon>
        <taxon>Sarocladium</taxon>
    </lineage>
</organism>
<dbReference type="PROSITE" id="PS00012">
    <property type="entry name" value="PHOSPHOPANTETHEINE"/>
    <property type="match status" value="1"/>
</dbReference>
<feature type="region of interest" description="N-terminal hotdog fold" evidence="4">
    <location>
        <begin position="1352"/>
        <end position="1491"/>
    </location>
</feature>
<dbReference type="Pfam" id="PF00109">
    <property type="entry name" value="ketoacyl-synt"/>
    <property type="match status" value="1"/>
</dbReference>
<dbReference type="PANTHER" id="PTHR43775:SF37">
    <property type="entry name" value="SI:DKEY-61P9.11"/>
    <property type="match status" value="1"/>
</dbReference>
<dbReference type="Pfam" id="PF02801">
    <property type="entry name" value="Ketoacyl-synt_C"/>
    <property type="match status" value="1"/>
</dbReference>
<dbReference type="InterPro" id="IPR001227">
    <property type="entry name" value="Ac_transferase_dom_sf"/>
</dbReference>
<dbReference type="Pfam" id="PF00698">
    <property type="entry name" value="Acyl_transf_1"/>
    <property type="match status" value="1"/>
</dbReference>
<dbReference type="InterPro" id="IPR014043">
    <property type="entry name" value="Acyl_transferase_dom"/>
</dbReference>
<dbReference type="InterPro" id="IPR032088">
    <property type="entry name" value="SAT"/>
</dbReference>
<proteinExistence type="predicted"/>
<keyword evidence="2" id="KW-0597">Phosphoprotein</keyword>
<dbReference type="GO" id="GO:0044550">
    <property type="term" value="P:secondary metabolite biosynthetic process"/>
    <property type="evidence" value="ECO:0007669"/>
    <property type="project" value="TreeGrafter"/>
</dbReference>
<evidence type="ECO:0000259" key="6">
    <source>
        <dbReference type="PROSITE" id="PS50075"/>
    </source>
</evidence>
<dbReference type="Pfam" id="PF00975">
    <property type="entry name" value="Thioesterase"/>
    <property type="match status" value="1"/>
</dbReference>
<dbReference type="InterPro" id="IPR018201">
    <property type="entry name" value="Ketoacyl_synth_AS"/>
</dbReference>
<feature type="domain" description="Carrier" evidence="6">
    <location>
        <begin position="1732"/>
        <end position="1809"/>
    </location>
</feature>
<evidence type="ECO:0000259" key="7">
    <source>
        <dbReference type="PROSITE" id="PS52004"/>
    </source>
</evidence>
<dbReference type="CDD" id="cd00833">
    <property type="entry name" value="PKS"/>
    <property type="match status" value="1"/>
</dbReference>
<dbReference type="SMART" id="SM00825">
    <property type="entry name" value="PKS_KS"/>
    <property type="match status" value="1"/>
</dbReference>
<protein>
    <submittedName>
        <fullName evidence="9">ResS2</fullName>
    </submittedName>
</protein>
<feature type="region of interest" description="Disordered" evidence="5">
    <location>
        <begin position="1807"/>
        <end position="1866"/>
    </location>
</feature>
<dbReference type="InterPro" id="IPR001031">
    <property type="entry name" value="Thioesterase"/>
</dbReference>
<dbReference type="SUPFAM" id="SSF55048">
    <property type="entry name" value="Probable ACP-binding domain of malonyl-CoA ACP transacylase"/>
    <property type="match status" value="1"/>
</dbReference>
<evidence type="ECO:0000256" key="1">
    <source>
        <dbReference type="ARBA" id="ARBA00022450"/>
    </source>
</evidence>
<feature type="region of interest" description="Disordered" evidence="5">
    <location>
        <begin position="1695"/>
        <end position="1716"/>
    </location>
</feature>
<feature type="domain" description="PKS/mFAS DH" evidence="8">
    <location>
        <begin position="1352"/>
        <end position="1673"/>
    </location>
</feature>
<dbReference type="InterPro" id="IPR036736">
    <property type="entry name" value="ACP-like_sf"/>
</dbReference>
<dbReference type="SUPFAM" id="SSF53474">
    <property type="entry name" value="alpha/beta-Hydrolases"/>
    <property type="match status" value="1"/>
</dbReference>
<dbReference type="SUPFAM" id="SSF47336">
    <property type="entry name" value="ACP-like"/>
    <property type="match status" value="1"/>
</dbReference>
<dbReference type="PANTHER" id="PTHR43775">
    <property type="entry name" value="FATTY ACID SYNTHASE"/>
    <property type="match status" value="1"/>
</dbReference>
<dbReference type="SMART" id="SM00827">
    <property type="entry name" value="PKS_AT"/>
    <property type="match status" value="1"/>
</dbReference>
<feature type="region of interest" description="C-terminal hotdog fold" evidence="4">
    <location>
        <begin position="1521"/>
        <end position="1673"/>
    </location>
</feature>
<dbReference type="SUPFAM" id="SSF53901">
    <property type="entry name" value="Thiolase-like"/>
    <property type="match status" value="1"/>
</dbReference>
<dbReference type="SMART" id="SM01294">
    <property type="entry name" value="PKS_PP_betabranch"/>
    <property type="match status" value="1"/>
</dbReference>
<dbReference type="InterPro" id="IPR029058">
    <property type="entry name" value="AB_hydrolase_fold"/>
</dbReference>
<sequence length="2211" mass="237536">MTSSSKSQTPTTTVLLFGDQTDSWEDGLDQLYSKAASTPWLQSFLDTLSDLIPQEAKAIRIDGALKHSLGHFSSLAELSERYRRGSGEDDNLGVVRCLLLHAVRAGTLLQLVDQEPELLSSVAAAPSEWIGISGGLVSLSALAMATDLSSLAEACLEIARLLVRLCKLTSERSRAVEDQPGVWGWAILGIPAPELRVTLNQFQDSQGTPPMKRAKVGVAGPGWNTVIGPPSVLKLFIKQCPAIQGLAKNPLEIKALQHTLNTSDADINFIVGDNAAFLDKPLTRRPGDAHGNTLRIWGMDEPAAVYPSRRHLLRAVCVQLLSRPLDIPVVIDQLRTKLDGDGCTSVRIIQMGASSHASYLAKALRTGSNSRSISVQDQTAILQAHAQAETDGQVPQTSQTGRIAIVGMAGRGPGSDNVDEFWKLIMDKQDLCSEVPTDRFNVDEYYCTEHGADKTRKCTMTTRYGCFMEKPGNFDARFFHISPREAMLMDPGHRLFLMSTYEALEMAGYSDGPTRSTDPNRIAAFFGQCTDDWHDAAHQTLGCDAYTLQGVQRAFGPGRLAWHFKWEGPTYSFDSACASSTVSIHLACMSLLARDVDMAVAGAANILSYPHSFTCLSKSGVLSDTGNCKPFRDDADGYCRGDFVGAVVLKRLEDAIAHNDNILAVVAGSGRNHSGNSTSITTSDAGAQQRLFRKVMRRAQVAPEDISYVEMHGTGTQVGDPAEMAAVTETFAARRRRQVKGQDEEALQPLRVGSVKGNFGHSEAAAGMAELLKCLMMFQTDTIPPQPGMPHALNPRFPSLEEAGIEIPAEPVPWPKPSSSLRKPRRILLNNFDAAGGNACMILEEFISPLGSQRKLMGTDIPSQDPRPSHVVVVSGRTPAAFQANKRKLVEWLQASADKETTRIEDIAYTTTARRMHHQFRFACTASTVEELAGKITASMESPPPAPGPPSPIVMVFTGQGSHYAGMGKELYYSSPYFRETVDLCVDLSRQHGFPPFLDIILDANKAGAKDVVDVSAKSAVQTQLAVLTLEISLASLWKSSGVLPSLVVGHSLGEYAALCVSGVLSVADVLYLVGQRALLIMERCEAGSCAMLSVPMSVRDTRAFLDARPQYSSTCGVACINGPATTVLSGGIDDIARLQDELSAQSTHARALAVPYGFHSAQMDHLLEDYATLAGGVTFSSPRIPVASTLLSTVIDTAGTFNASYLARQTREPVAFVGALQAIKKKLQDPILWLEVGPSAVCGSFVRSTLYPRSSSSAETAIVSSLQAPQRGVQAWESVATCLVAAYTHGVDVDWLAHHGPYADSLKLLRLPTYAWDLKDYWVSYTDIQENASLSHAPKTVHQQQPISTCAQFVVSESSSPGDIRVTLQASLSDPGLSALIDGHRMQNEPICPGSVFCEAAIAAASYMLEANGRKGDTATGKLALRNPVMSRALTKHLVGADGYLSTTVSMKSASSQEIQVSWKAASAESPGARGQQYSLGTCSLAVCESVESLQAAWDRTSYFIKTRMDDIIRSAKAGLGHRFRPDIFYALFGVKVQYDASYKGIKEAFVSDDYLESAAQVVLPSDPVGTRFAASPYWGEISANLAGFTVNTNPQLSQGNEAGTSFINSGFTSFEQTVAFVAGTSYFTYVRVSEVDRDTRSCDIFIFDDTDRLVAQCIALGFRRVRNDFLRQMLSGKSKPSLKTQADATLSATHRQSGAVAVPPEARPVEAPHEPQIKSSATVISADAKGNTPGAFDVLLESIAKETGMDVSELTDDVKPAELGVDSIMAIEVTSTVTTATGLELTPTFLIEHTTIGDLRRSLDALDPSRSSSRPSPSSSDLTSAPPVASSSSSSSKSNDGNDDGGQSTSPGSISTPSSPASTSLNDFVVVEDQTHSSVSATVEAKATTAQPMSGAREKHGKSPSAAVGGSQSPQPSVRLTLLKSQASASTQPPFYFIADGTGSIGSYIHIPAHIRSDMRLYGIDSPYLRCPERLTVDVGIPGAARPIVEAMVKKQQPGVPFWVGGFSGGAMIAYEVARQLAAAGHVVEGLLLIDMCSPRTESIPVKGDLGLAMFDAISRRDDSGVWSLTTSTQRHLQALFASVAAYHPTPLLHGEVPPAKRTALIWAQKGMIDRSEGDPRLMKLLEEQGIPTEAYPGFMEDPKLGAVGWSLAHKTEADLGPNGWDRYVGKDRLLCSYIEGDHLDLPTPKFAHLLGQAMEDGFAFFRQG</sequence>
<dbReference type="Gene3D" id="1.10.1200.10">
    <property type="entry name" value="ACP-like"/>
    <property type="match status" value="1"/>
</dbReference>
<dbReference type="SMART" id="SM00823">
    <property type="entry name" value="PKS_PP"/>
    <property type="match status" value="1"/>
</dbReference>
<keyword evidence="3" id="KW-0808">Transferase</keyword>
<reference evidence="9" key="1">
    <citation type="journal article" date="2014" name="ACS Chem. Biol.">
        <title>Insights into the biosynthesis of 12-membered resorcylic acid lactones from heterologous production in Saccharomyces cerevisiae.</title>
        <authorList>
            <person name="Xu Y."/>
            <person name="Zhou T."/>
            <person name="Espinosa-Artiles P."/>
            <person name="Tang Y."/>
            <person name="Zhan J."/>
            <person name="Molnar I."/>
        </authorList>
    </citation>
    <scope>NUCLEOTIDE SEQUENCE</scope>
</reference>
<dbReference type="InterPro" id="IPR030918">
    <property type="entry name" value="PT_fungal_PKS"/>
</dbReference>
<dbReference type="InterPro" id="IPR016035">
    <property type="entry name" value="Acyl_Trfase/lysoPLipase"/>
</dbReference>
<evidence type="ECO:0000313" key="9">
    <source>
        <dbReference type="EMBL" id="AHV78253.1"/>
    </source>
</evidence>
<dbReference type="PROSITE" id="PS00606">
    <property type="entry name" value="KS3_1"/>
    <property type="match status" value="1"/>
</dbReference>
<evidence type="ECO:0000256" key="2">
    <source>
        <dbReference type="ARBA" id="ARBA00022553"/>
    </source>
</evidence>
<dbReference type="InterPro" id="IPR014030">
    <property type="entry name" value="Ketoacyl_synth_N"/>
</dbReference>
<dbReference type="Pfam" id="PF22621">
    <property type="entry name" value="CurL-like_PKS_C"/>
    <property type="match status" value="1"/>
</dbReference>
<dbReference type="InterPro" id="IPR020806">
    <property type="entry name" value="PKS_PP-bd"/>
</dbReference>
<dbReference type="Gene3D" id="3.40.366.10">
    <property type="entry name" value="Malonyl-Coenzyme A Acyl Carrier Protein, domain 2"/>
    <property type="match status" value="2"/>
</dbReference>
<dbReference type="InterPro" id="IPR049900">
    <property type="entry name" value="PKS_mFAS_DH"/>
</dbReference>
<dbReference type="GO" id="GO:0004315">
    <property type="term" value="F:3-oxoacyl-[acyl-carrier-protein] synthase activity"/>
    <property type="evidence" value="ECO:0007669"/>
    <property type="project" value="InterPro"/>
</dbReference>
<name>X4XVI4_9HYPO</name>
<evidence type="ECO:0000256" key="3">
    <source>
        <dbReference type="ARBA" id="ARBA00022679"/>
    </source>
</evidence>
<feature type="domain" description="Ketosynthase family 3 (KS3)" evidence="7">
    <location>
        <begin position="400"/>
        <end position="845"/>
    </location>
</feature>
<feature type="region of interest" description="Disordered" evidence="5">
    <location>
        <begin position="1880"/>
        <end position="1918"/>
    </location>
</feature>
<dbReference type="GO" id="GO:0004312">
    <property type="term" value="F:fatty acid synthase activity"/>
    <property type="evidence" value="ECO:0007669"/>
    <property type="project" value="TreeGrafter"/>
</dbReference>
<dbReference type="Pfam" id="PF16073">
    <property type="entry name" value="SAT"/>
    <property type="match status" value="1"/>
</dbReference>
<dbReference type="PROSITE" id="PS52004">
    <property type="entry name" value="KS3_2"/>
    <property type="match status" value="1"/>
</dbReference>
<dbReference type="Gene3D" id="3.30.70.3290">
    <property type="match status" value="1"/>
</dbReference>
<dbReference type="EMBL" id="KJ434939">
    <property type="protein sequence ID" value="AHV78253.1"/>
    <property type="molecule type" value="Genomic_DNA"/>
</dbReference>